<dbReference type="PIRSF" id="PIRSF028451">
    <property type="entry name" value="UCP028451"/>
    <property type="match status" value="1"/>
</dbReference>
<dbReference type="PANTHER" id="PTHR36452">
    <property type="entry name" value="CHROMOSOME 12, WHOLE GENOME SHOTGUN SEQUENCE"/>
    <property type="match status" value="1"/>
</dbReference>
<evidence type="ECO:0000313" key="2">
    <source>
        <dbReference type="Proteomes" id="UP000680714"/>
    </source>
</evidence>
<gene>
    <name evidence="1" type="ORF">KEC16_01980</name>
</gene>
<dbReference type="Proteomes" id="UP000680714">
    <property type="component" value="Unassembled WGS sequence"/>
</dbReference>
<dbReference type="PANTHER" id="PTHR36452:SF1">
    <property type="entry name" value="DUF2461 DOMAIN-CONTAINING PROTEIN"/>
    <property type="match status" value="1"/>
</dbReference>
<dbReference type="NCBIfam" id="TIGR02453">
    <property type="entry name" value="TIGR02453 family protein"/>
    <property type="match status" value="1"/>
</dbReference>
<dbReference type="InterPro" id="IPR015996">
    <property type="entry name" value="UCP028451"/>
</dbReference>
<dbReference type="InterPro" id="IPR012808">
    <property type="entry name" value="CHP02453"/>
</dbReference>
<dbReference type="Pfam" id="PF09365">
    <property type="entry name" value="DUF2461"/>
    <property type="match status" value="1"/>
</dbReference>
<proteinExistence type="predicted"/>
<dbReference type="RefSeq" id="WP_211545970.1">
    <property type="nucleotide sequence ID" value="NZ_JAGTUF010000001.1"/>
</dbReference>
<dbReference type="EMBL" id="JAGTUF010000001">
    <property type="protein sequence ID" value="MBR9970480.1"/>
    <property type="molecule type" value="Genomic_DNA"/>
</dbReference>
<sequence length="221" mass="24869">MNGDFVGLPTGLTHFLGELAANNDRNWFAAHKAEYEAVVRDPLRELVIALAGVMRRIDPGFDTDPKGGAVSRIYRDTRFSRDKSPYRINQWICFKRPGQGWQERPAFFLEIGPAGWRHGMGCYAAPPAVSKAQRAAILARPSRFLAAMRSALAAGFSIEGESYARPKLPEGLDSVLGQWISRKSPYVVCTRKVEPLLFGPELVEELRQRWQALEPLYHLWA</sequence>
<organism evidence="1 2">
    <name type="scientific">Magnetospirillum sulfuroxidans</name>
    <dbReference type="NCBI Taxonomy" id="611300"/>
    <lineage>
        <taxon>Bacteria</taxon>
        <taxon>Pseudomonadati</taxon>
        <taxon>Pseudomonadota</taxon>
        <taxon>Alphaproteobacteria</taxon>
        <taxon>Rhodospirillales</taxon>
        <taxon>Rhodospirillaceae</taxon>
        <taxon>Magnetospirillum</taxon>
    </lineage>
</organism>
<comment type="caution">
    <text evidence="1">The sequence shown here is derived from an EMBL/GenBank/DDBJ whole genome shotgun (WGS) entry which is preliminary data.</text>
</comment>
<protein>
    <submittedName>
        <fullName evidence="1">DUF2461 domain-containing protein</fullName>
    </submittedName>
</protein>
<keyword evidence="2" id="KW-1185">Reference proteome</keyword>
<name>A0ABS5I7R8_9PROT</name>
<accession>A0ABS5I7R8</accession>
<evidence type="ECO:0000313" key="1">
    <source>
        <dbReference type="EMBL" id="MBR9970480.1"/>
    </source>
</evidence>
<reference evidence="1 2" key="1">
    <citation type="submission" date="2021-04" db="EMBL/GenBank/DDBJ databases">
        <title>Magnetospirillum sulfuroxidans sp. nov., a facultative chemolithoautotrophic sulfur-oxidizing alphaproteobacterium isolated from freshwater sediment and proposals for Paramagetospirillum gen. nov., and Magnetospirillaceae fam. nov.</title>
        <authorList>
            <person name="Koziaeva V."/>
            <person name="Geelhoed J.S."/>
            <person name="Sorokin D.Y."/>
            <person name="Grouzdev D.S."/>
        </authorList>
    </citation>
    <scope>NUCLEOTIDE SEQUENCE [LARGE SCALE GENOMIC DNA]</scope>
    <source>
        <strain evidence="1 2">J10</strain>
    </source>
</reference>